<comment type="function">
    <text evidence="1 8">Specific class of high-redox-potential 4Fe-4S ferredoxins. Functions in anaerobic electron transport in most purple and in some other photosynthetic bacteria and in at least one genus (Paracoccus) of halophilic, denitrifying bacteria.</text>
</comment>
<evidence type="ECO:0000259" key="10">
    <source>
        <dbReference type="PROSITE" id="PS51373"/>
    </source>
</evidence>
<evidence type="ECO:0000256" key="1">
    <source>
        <dbReference type="ARBA" id="ARBA00002137"/>
    </source>
</evidence>
<keyword evidence="2 8" id="KW-0813">Transport</keyword>
<dbReference type="SUPFAM" id="SSF57652">
    <property type="entry name" value="HIPIP (high potential iron protein)"/>
    <property type="match status" value="1"/>
</dbReference>
<dbReference type="PROSITE" id="PS51257">
    <property type="entry name" value="PROKAR_LIPOPROTEIN"/>
    <property type="match status" value="1"/>
</dbReference>
<evidence type="ECO:0000313" key="11">
    <source>
        <dbReference type="EMBL" id="EAQ95899.2"/>
    </source>
</evidence>
<reference evidence="11 12" key="2">
    <citation type="journal article" date="2009" name="PLoS ONE">
        <title>The photosynthetic apparatus and its regulation in the aerobic gammaproteobacterium Congregibacter litoralis gen. nov., sp. nov.</title>
        <authorList>
            <person name="Spring S."/>
            <person name="Lunsdorf H."/>
            <person name="Fuchs B.M."/>
            <person name="Tindall B.J."/>
        </authorList>
    </citation>
    <scope>NUCLEOTIDE SEQUENCE [LARGE SCALE GENOMIC DNA]</scope>
    <source>
        <strain evidence="11">KT71</strain>
    </source>
</reference>
<keyword evidence="12" id="KW-1185">Reference proteome</keyword>
<evidence type="ECO:0000256" key="5">
    <source>
        <dbReference type="ARBA" id="ARBA00022982"/>
    </source>
</evidence>
<dbReference type="InterPro" id="IPR036369">
    <property type="entry name" value="HIPIP_sf"/>
</dbReference>
<evidence type="ECO:0000256" key="4">
    <source>
        <dbReference type="ARBA" id="ARBA00022723"/>
    </source>
</evidence>
<dbReference type="GO" id="GO:0051539">
    <property type="term" value="F:4 iron, 4 sulfur cluster binding"/>
    <property type="evidence" value="ECO:0007669"/>
    <property type="project" value="UniProtKB-KW"/>
</dbReference>
<feature type="chain" id="PRO_5002665737" description="High-potential iron-sulfur protein" evidence="9">
    <location>
        <begin position="26"/>
        <end position="111"/>
    </location>
</feature>
<dbReference type="eggNOG" id="ENOG50349EI">
    <property type="taxonomic scope" value="Bacteria"/>
</dbReference>
<keyword evidence="4 8" id="KW-0479">Metal-binding</keyword>
<keyword evidence="3 8" id="KW-0004">4Fe-4S</keyword>
<dbReference type="OrthoDB" id="5298540at2"/>
<evidence type="ECO:0000256" key="8">
    <source>
        <dbReference type="RuleBase" id="RU000620"/>
    </source>
</evidence>
<name>A4ADL0_9GAMM</name>
<comment type="similarity">
    <text evidence="8">Belongs to the high-potential iron-sulfur protein (HiPIP) family.</text>
</comment>
<dbReference type="Gene3D" id="4.10.490.10">
    <property type="entry name" value="High potential iron-sulphur protein"/>
    <property type="match status" value="1"/>
</dbReference>
<dbReference type="Pfam" id="PF01355">
    <property type="entry name" value="HIPIP"/>
    <property type="match status" value="1"/>
</dbReference>
<evidence type="ECO:0000256" key="7">
    <source>
        <dbReference type="ARBA" id="ARBA00023014"/>
    </source>
</evidence>
<feature type="domain" description="High potential iron-sulfur proteins family profile" evidence="10">
    <location>
        <begin position="45"/>
        <end position="111"/>
    </location>
</feature>
<dbReference type="InterPro" id="IPR000170">
    <property type="entry name" value="High_potential_FeS_prot"/>
</dbReference>
<evidence type="ECO:0000256" key="3">
    <source>
        <dbReference type="ARBA" id="ARBA00022485"/>
    </source>
</evidence>
<dbReference type="AlphaFoldDB" id="A4ADL0"/>
<evidence type="ECO:0000313" key="12">
    <source>
        <dbReference type="Proteomes" id="UP000019205"/>
    </source>
</evidence>
<dbReference type="GO" id="GO:0046872">
    <property type="term" value="F:metal ion binding"/>
    <property type="evidence" value="ECO:0007669"/>
    <property type="project" value="UniProtKB-KW"/>
</dbReference>
<dbReference type="PROSITE" id="PS51373">
    <property type="entry name" value="HIPIP"/>
    <property type="match status" value="1"/>
</dbReference>
<dbReference type="HOGENOM" id="CLU_2154068_0_0_6"/>
<evidence type="ECO:0000256" key="9">
    <source>
        <dbReference type="SAM" id="SignalP"/>
    </source>
</evidence>
<reference evidence="11 12" key="1">
    <citation type="journal article" date="2007" name="Proc. Natl. Acad. Sci. U.S.A.">
        <title>Characterization of a marine gammaproteobacterium capable of aerobic anoxygenic photosynthesis.</title>
        <authorList>
            <person name="Fuchs B.M."/>
            <person name="Spring S."/>
            <person name="Teeling H."/>
            <person name="Quast C."/>
            <person name="Wulf J."/>
            <person name="Schattenhofer M."/>
            <person name="Yan S."/>
            <person name="Ferriera S."/>
            <person name="Johnson J."/>
            <person name="Glockner F.O."/>
            <person name="Amann R."/>
        </authorList>
    </citation>
    <scope>NUCLEOTIDE SEQUENCE [LARGE SCALE GENOMIC DNA]</scope>
    <source>
        <strain evidence="11">KT71</strain>
    </source>
</reference>
<keyword evidence="6 8" id="KW-0408">Iron</keyword>
<keyword evidence="9" id="KW-0732">Signal</keyword>
<dbReference type="GO" id="GO:0019646">
    <property type="term" value="P:aerobic electron transport chain"/>
    <property type="evidence" value="ECO:0007669"/>
    <property type="project" value="InterPro"/>
</dbReference>
<comment type="subunit">
    <text evidence="8">Homodimer.</text>
</comment>
<organism evidence="11 12">
    <name type="scientific">Congregibacter litoralis KT71</name>
    <dbReference type="NCBI Taxonomy" id="314285"/>
    <lineage>
        <taxon>Bacteria</taxon>
        <taxon>Pseudomonadati</taxon>
        <taxon>Pseudomonadota</taxon>
        <taxon>Gammaproteobacteria</taxon>
        <taxon>Cellvibrionales</taxon>
        <taxon>Halieaceae</taxon>
        <taxon>Congregibacter</taxon>
    </lineage>
</organism>
<dbReference type="EMBL" id="AAOA02000003">
    <property type="protein sequence ID" value="EAQ95899.2"/>
    <property type="molecule type" value="Genomic_DNA"/>
</dbReference>
<dbReference type="Proteomes" id="UP000019205">
    <property type="component" value="Chromosome"/>
</dbReference>
<dbReference type="RefSeq" id="WP_023660074.1">
    <property type="nucleotide sequence ID" value="NZ_CM002299.1"/>
</dbReference>
<feature type="signal peptide" evidence="9">
    <location>
        <begin position="1"/>
        <end position="25"/>
    </location>
</feature>
<comment type="caution">
    <text evidence="11">The sequence shown here is derived from an EMBL/GenBank/DDBJ whole genome shotgun (WGS) entry which is preliminary data.</text>
</comment>
<keyword evidence="5 8" id="KW-0249">Electron transport</keyword>
<proteinExistence type="inferred from homology"/>
<evidence type="ECO:0000256" key="6">
    <source>
        <dbReference type="ARBA" id="ARBA00023004"/>
    </source>
</evidence>
<dbReference type="GO" id="GO:0009055">
    <property type="term" value="F:electron transfer activity"/>
    <property type="evidence" value="ECO:0007669"/>
    <property type="project" value="InterPro"/>
</dbReference>
<evidence type="ECO:0000256" key="2">
    <source>
        <dbReference type="ARBA" id="ARBA00022448"/>
    </source>
</evidence>
<sequence length="111" mass="11314">MDRRFSRRTVLLRGLQLPLAGSVLAGLSACDAGGDAGQDAALVCADPGKMTSAQESVRKTLRYTEQSSDSTKTCAGCAFYSGAQGACGSCSIFDGNAVNPAGHCDSWSAAS</sequence>
<dbReference type="STRING" id="314285.KT71_11635"/>
<accession>A4ADL0</accession>
<protein>
    <recommendedName>
        <fullName evidence="8">High-potential iron-sulfur protein</fullName>
        <shortName evidence="8">HiPIP</shortName>
    </recommendedName>
</protein>
<keyword evidence="7 8" id="KW-0411">Iron-sulfur</keyword>
<gene>
    <name evidence="11" type="ORF">KT71_11635</name>
</gene>